<dbReference type="Gene3D" id="2.10.25.10">
    <property type="entry name" value="Laminin"/>
    <property type="match status" value="1"/>
</dbReference>
<evidence type="ECO:0000313" key="8">
    <source>
        <dbReference type="Proteomes" id="UP000193144"/>
    </source>
</evidence>
<dbReference type="AlphaFoldDB" id="A0A1Y1YTT1"/>
<name>A0A1Y1YTT1_9PLEO</name>
<reference evidence="7 8" key="1">
    <citation type="submission" date="2016-07" db="EMBL/GenBank/DDBJ databases">
        <title>Pervasive Adenine N6-methylation of Active Genes in Fungi.</title>
        <authorList>
            <consortium name="DOE Joint Genome Institute"/>
            <person name="Mondo S.J."/>
            <person name="Dannebaum R.O."/>
            <person name="Kuo R.C."/>
            <person name="Labutti K."/>
            <person name="Haridas S."/>
            <person name="Kuo A."/>
            <person name="Salamov A."/>
            <person name="Ahrendt S.R."/>
            <person name="Lipzen A."/>
            <person name="Sullivan W."/>
            <person name="Andreopoulos W.B."/>
            <person name="Clum A."/>
            <person name="Lindquist E."/>
            <person name="Daum C."/>
            <person name="Ramamoorthy G.K."/>
            <person name="Gryganskyi A."/>
            <person name="Culley D."/>
            <person name="Magnuson J.K."/>
            <person name="James T.Y."/>
            <person name="O'Malley M.A."/>
            <person name="Stajich J.E."/>
            <person name="Spatafora J.W."/>
            <person name="Visel A."/>
            <person name="Grigoriev I.V."/>
        </authorList>
    </citation>
    <scope>NUCLEOTIDE SEQUENCE [LARGE SCALE GENOMIC DNA]</scope>
    <source>
        <strain evidence="7 8">CBS 115471</strain>
    </source>
</reference>
<sequence length="731" mass="78520">MRQFFASIACFWASLSFTRARSVNVNLVPAATGFEPDNTVFYYSTNPFLLSNDGGAESGGYLVFDLSNTSSLTEKSYQKTGRSKVIAPVYSIGSRDLFVTIAAPDSIMRVFDATTITEIPRARKKILGDWSNLCAWRSSDSGQQYLFLFGKKQVVQLLVRTHHQDPELVEIQKFKIPIEGETCTVTSTGIVFFSSEDQPLYSFRATESTSPPEILAVSKELEVSGLSTYHGISQDYLLLADDEQIEVLDARMRSVGTILFNGIEDLSIQGGLSVYQASLPGSASGAFAFAFEGGDETGVVLGSLEAALPALGILPNTKYSPSKSLCKKCTDAVCDRCSGNGFCGGRGSCECFPGFAGKTCDRHTCESNCSGYGKCIGPNTCKCYDQWDGPDCSFSAVKAKYETDANGGDGDDPAIWISPISPDKSRIVTTTKSAEGAGFAVFDLKGTLLQKMPAAEPNNVDIIYGFKAGNRTIDLTFAACRDDNTLCLFEVTSTGLLQQISGGVHQTPEDYEVYGSCTYLSKKSGKQYLFVNSKKALYLQYELSATVNGTLQTQLVRNFTGGSGGQVEGCVADDETDYLFLGEEPEGIWRYSAEPDGSNTGYLIAKVGDGRLSADVEGLTLVPAKNGPGGYLFVSSQGISAYLVYQRAPPHEYVMTFTIVDNGGRGIDHVSNTDGIAAVGYKLNSEFPGGLFVTHDDANELAEGGTAAEASFKLVSLADILGPQRIKSLGY</sequence>
<dbReference type="Proteomes" id="UP000193144">
    <property type="component" value="Unassembled WGS sequence"/>
</dbReference>
<protein>
    <recommendedName>
        <fullName evidence="9">3-phytase</fullName>
    </recommendedName>
</protein>
<dbReference type="PROSITE" id="PS51662">
    <property type="entry name" value="BP_PHYTASE"/>
    <property type="match status" value="2"/>
</dbReference>
<dbReference type="SUPFAM" id="SSF57184">
    <property type="entry name" value="Growth factor receptor domain"/>
    <property type="match status" value="1"/>
</dbReference>
<proteinExistence type="predicted"/>
<feature type="chain" id="PRO_5012169193" description="3-phytase" evidence="4">
    <location>
        <begin position="21"/>
        <end position="731"/>
    </location>
</feature>
<feature type="disulfide bond" evidence="3">
    <location>
        <begin position="383"/>
        <end position="392"/>
    </location>
</feature>
<dbReference type="PROSITE" id="PS50026">
    <property type="entry name" value="EGF_3"/>
    <property type="match status" value="1"/>
</dbReference>
<evidence type="ECO:0000313" key="7">
    <source>
        <dbReference type="EMBL" id="ORY01421.1"/>
    </source>
</evidence>
<dbReference type="GO" id="GO:0016158">
    <property type="term" value="F:inositol hexakisphosphate 3-phosphatase activity"/>
    <property type="evidence" value="ECO:0007669"/>
    <property type="project" value="InterPro"/>
</dbReference>
<feature type="disulfide bond" evidence="3">
    <location>
        <begin position="365"/>
        <end position="375"/>
    </location>
</feature>
<dbReference type="InterPro" id="IPR009030">
    <property type="entry name" value="Growth_fac_rcpt_cys_sf"/>
</dbReference>
<evidence type="ECO:0000259" key="6">
    <source>
        <dbReference type="PROSITE" id="PS51662"/>
    </source>
</evidence>
<dbReference type="Gene3D" id="2.120.10.30">
    <property type="entry name" value="TolB, C-terminal domain"/>
    <property type="match status" value="2"/>
</dbReference>
<evidence type="ECO:0008006" key="9">
    <source>
        <dbReference type="Google" id="ProtNLM"/>
    </source>
</evidence>
<feature type="signal peptide" evidence="4">
    <location>
        <begin position="1"/>
        <end position="20"/>
    </location>
</feature>
<comment type="caution">
    <text evidence="7">The sequence shown here is derived from an EMBL/GenBank/DDBJ whole genome shotgun (WGS) entry which is preliminary data.</text>
</comment>
<dbReference type="STRING" id="1231657.A0A1Y1YTT1"/>
<keyword evidence="8" id="KW-1185">Reference proteome</keyword>
<evidence type="ECO:0000259" key="5">
    <source>
        <dbReference type="PROSITE" id="PS50026"/>
    </source>
</evidence>
<keyword evidence="2 3" id="KW-1015">Disulfide bond</keyword>
<gene>
    <name evidence="7" type="ORF">BCR34DRAFT_493881</name>
</gene>
<feature type="domain" description="BPP" evidence="6">
    <location>
        <begin position="387"/>
        <end position="726"/>
    </location>
</feature>
<dbReference type="PANTHER" id="PTHR14949">
    <property type="entry name" value="EGF-LIKE-DOMAIN, MULTIPLE 7, 8"/>
    <property type="match status" value="1"/>
</dbReference>
<organism evidence="7 8">
    <name type="scientific">Clohesyomyces aquaticus</name>
    <dbReference type="NCBI Taxonomy" id="1231657"/>
    <lineage>
        <taxon>Eukaryota</taxon>
        <taxon>Fungi</taxon>
        <taxon>Dikarya</taxon>
        <taxon>Ascomycota</taxon>
        <taxon>Pezizomycotina</taxon>
        <taxon>Dothideomycetes</taxon>
        <taxon>Pleosporomycetidae</taxon>
        <taxon>Pleosporales</taxon>
        <taxon>Lindgomycetaceae</taxon>
        <taxon>Clohesyomyces</taxon>
    </lineage>
</organism>
<dbReference type="InterPro" id="IPR003431">
    <property type="entry name" value="B-propeller_Phytase"/>
</dbReference>
<dbReference type="SUPFAM" id="SSF50956">
    <property type="entry name" value="Thermostable phytase (3-phytase)"/>
    <property type="match status" value="2"/>
</dbReference>
<feature type="domain" description="EGF-like" evidence="5">
    <location>
        <begin position="361"/>
        <end position="393"/>
    </location>
</feature>
<dbReference type="InterPro" id="IPR011042">
    <property type="entry name" value="6-blade_b-propeller_TolB-like"/>
</dbReference>
<keyword evidence="3" id="KW-0245">EGF-like domain</keyword>
<dbReference type="PANTHER" id="PTHR14949:SF56">
    <property type="entry name" value="EGF-LIKE-DOMAIN, MULTIPLE 7"/>
    <property type="match status" value="1"/>
</dbReference>
<dbReference type="PROSITE" id="PS00022">
    <property type="entry name" value="EGF_1"/>
    <property type="match status" value="1"/>
</dbReference>
<dbReference type="OrthoDB" id="10045365at2759"/>
<comment type="caution">
    <text evidence="3">Lacks conserved residue(s) required for the propagation of feature annotation.</text>
</comment>
<evidence type="ECO:0000256" key="3">
    <source>
        <dbReference type="PROSITE-ProRule" id="PRU00076"/>
    </source>
</evidence>
<evidence type="ECO:0000256" key="2">
    <source>
        <dbReference type="ARBA" id="ARBA00023157"/>
    </source>
</evidence>
<accession>A0A1Y1YTT1</accession>
<feature type="domain" description="BPP" evidence="6">
    <location>
        <begin position="13"/>
        <end position="311"/>
    </location>
</feature>
<dbReference type="EMBL" id="MCFA01000170">
    <property type="protein sequence ID" value="ORY01421.1"/>
    <property type="molecule type" value="Genomic_DNA"/>
</dbReference>
<evidence type="ECO:0000256" key="1">
    <source>
        <dbReference type="ARBA" id="ARBA00022729"/>
    </source>
</evidence>
<dbReference type="Pfam" id="PF02333">
    <property type="entry name" value="Phytase"/>
    <property type="match status" value="1"/>
</dbReference>
<evidence type="ECO:0000256" key="4">
    <source>
        <dbReference type="SAM" id="SignalP"/>
    </source>
</evidence>
<keyword evidence="1 4" id="KW-0732">Signal</keyword>
<dbReference type="InterPro" id="IPR000742">
    <property type="entry name" value="EGF"/>
</dbReference>
<dbReference type="InterPro" id="IPR050969">
    <property type="entry name" value="Dev_Signal_Modulators"/>
</dbReference>